<protein>
    <submittedName>
        <fullName evidence="1">Uncharacterized protein</fullName>
    </submittedName>
</protein>
<gene>
    <name evidence="1" type="ORF">BD311DRAFT_768024</name>
</gene>
<proteinExistence type="predicted"/>
<dbReference type="Proteomes" id="UP000292957">
    <property type="component" value="Unassembled WGS sequence"/>
</dbReference>
<evidence type="ECO:0000313" key="1">
    <source>
        <dbReference type="EMBL" id="TBU23665.1"/>
    </source>
</evidence>
<accession>A0A4Q9M997</accession>
<dbReference type="AlphaFoldDB" id="A0A4Q9M997"/>
<dbReference type="EMBL" id="ML143498">
    <property type="protein sequence ID" value="TBU23665.1"/>
    <property type="molecule type" value="Genomic_DNA"/>
</dbReference>
<sequence length="73" mass="8205">MENAERNAPSPIEDGIVPRDRQSKVIVAVRVQVVIPFSATQGSLALTTSAETTDVHRSQRHFMCGRIRETWKE</sequence>
<organism evidence="1">
    <name type="scientific">Dichomitus squalens</name>
    <dbReference type="NCBI Taxonomy" id="114155"/>
    <lineage>
        <taxon>Eukaryota</taxon>
        <taxon>Fungi</taxon>
        <taxon>Dikarya</taxon>
        <taxon>Basidiomycota</taxon>
        <taxon>Agaricomycotina</taxon>
        <taxon>Agaricomycetes</taxon>
        <taxon>Polyporales</taxon>
        <taxon>Polyporaceae</taxon>
        <taxon>Dichomitus</taxon>
    </lineage>
</organism>
<reference evidence="1" key="1">
    <citation type="submission" date="2019-01" db="EMBL/GenBank/DDBJ databases">
        <title>Draft genome sequences of three monokaryotic isolates of the white-rot basidiomycete fungus Dichomitus squalens.</title>
        <authorList>
            <consortium name="DOE Joint Genome Institute"/>
            <person name="Lopez S.C."/>
            <person name="Andreopoulos B."/>
            <person name="Pangilinan J."/>
            <person name="Lipzen A."/>
            <person name="Riley R."/>
            <person name="Ahrendt S."/>
            <person name="Ng V."/>
            <person name="Barry K."/>
            <person name="Daum C."/>
            <person name="Grigoriev I.V."/>
            <person name="Hilden K.S."/>
            <person name="Makela M.R."/>
            <person name="de Vries R.P."/>
        </authorList>
    </citation>
    <scope>NUCLEOTIDE SEQUENCE [LARGE SCALE GENOMIC DNA]</scope>
    <source>
        <strain evidence="1">OM18370.1</strain>
    </source>
</reference>
<name>A0A4Q9M997_9APHY</name>